<keyword evidence="1" id="KW-0677">Repeat</keyword>
<dbReference type="InterPro" id="IPR000859">
    <property type="entry name" value="CUB_dom"/>
</dbReference>
<evidence type="ECO:0000259" key="3">
    <source>
        <dbReference type="PROSITE" id="PS01180"/>
    </source>
</evidence>
<dbReference type="InterPro" id="IPR035914">
    <property type="entry name" value="Sperma_CUB_dom_sf"/>
</dbReference>
<dbReference type="Pfam" id="PF00431">
    <property type="entry name" value="CUB"/>
    <property type="match status" value="2"/>
</dbReference>
<keyword evidence="2" id="KW-1015">Disulfide bond</keyword>
<reference evidence="4 5" key="1">
    <citation type="submission" date="2024-06" db="EMBL/GenBank/DDBJ databases">
        <authorList>
            <person name="Kraege A."/>
            <person name="Thomma B."/>
        </authorList>
    </citation>
    <scope>NUCLEOTIDE SEQUENCE [LARGE SCALE GENOMIC DNA]</scope>
</reference>
<dbReference type="SMART" id="SM00042">
    <property type="entry name" value="CUB"/>
    <property type="match status" value="2"/>
</dbReference>
<dbReference type="Proteomes" id="UP001497392">
    <property type="component" value="Unassembled WGS sequence"/>
</dbReference>
<dbReference type="EMBL" id="CAXHTA020000021">
    <property type="protein sequence ID" value="CAL5230086.1"/>
    <property type="molecule type" value="Genomic_DNA"/>
</dbReference>
<dbReference type="Gene3D" id="2.60.120.290">
    <property type="entry name" value="Spermadhesin, CUB domain"/>
    <property type="match status" value="2"/>
</dbReference>
<gene>
    <name evidence="4" type="primary">g13543</name>
    <name evidence="4" type="ORF">VP750_LOCUS11992</name>
</gene>
<keyword evidence="5" id="KW-1185">Reference proteome</keyword>
<dbReference type="PANTHER" id="PTHR24251:SF52">
    <property type="entry name" value="CUB DOMAIN-CONTAINING PROTEIN"/>
    <property type="match status" value="1"/>
</dbReference>
<evidence type="ECO:0000313" key="5">
    <source>
        <dbReference type="Proteomes" id="UP001497392"/>
    </source>
</evidence>
<dbReference type="CDD" id="cd00041">
    <property type="entry name" value="CUB"/>
    <property type="match status" value="2"/>
</dbReference>
<dbReference type="SUPFAM" id="SSF49854">
    <property type="entry name" value="Spermadhesin, CUB domain"/>
    <property type="match status" value="2"/>
</dbReference>
<feature type="domain" description="CUB" evidence="3">
    <location>
        <begin position="215"/>
        <end position="340"/>
    </location>
</feature>
<organism evidence="4 5">
    <name type="scientific">Coccomyxa viridis</name>
    <dbReference type="NCBI Taxonomy" id="1274662"/>
    <lineage>
        <taxon>Eukaryota</taxon>
        <taxon>Viridiplantae</taxon>
        <taxon>Chlorophyta</taxon>
        <taxon>core chlorophytes</taxon>
        <taxon>Trebouxiophyceae</taxon>
        <taxon>Trebouxiophyceae incertae sedis</taxon>
        <taxon>Coccomyxaceae</taxon>
        <taxon>Coccomyxa</taxon>
    </lineage>
</organism>
<name>A0ABP1GD09_9CHLO</name>
<sequence length="355" mass="37507">MDVYCSSSSGAVLLPQHNVPGGVPGGTAMLLGPLFPGQALTCQEGSLPRSNCTVSFSELAAAEHVVCGPFITLSCPLCNSTAAVLNSTAAPNIPQQPYCNGTEHLMTSTGGFTDGSPYGGTYAPGSVCQWLIDPGYRPVRLNITRFAIEHNFDWVYILQLSSGGFQSVLQKLSGDLSQVPSSITVASSRAAVVFLSDGSNQDTGFGMAWDQGIFCEPLAHLYSPTGTFTDGTPLGQRYRPYTHCEWLIEPGYGPIRLSFSRLSLALGDSLHVFTGPLADPSRLLASYTGIETPQDIVATEEDSADLLMVNDTWTEAVLVVFHVADGSLLGSGFSASYSGLNQGAPYVLSPLVTSM</sequence>
<dbReference type="PROSITE" id="PS01180">
    <property type="entry name" value="CUB"/>
    <property type="match status" value="2"/>
</dbReference>
<proteinExistence type="predicted"/>
<evidence type="ECO:0000256" key="1">
    <source>
        <dbReference type="ARBA" id="ARBA00022737"/>
    </source>
</evidence>
<accession>A0ABP1GD09</accession>
<protein>
    <submittedName>
        <fullName evidence="4">G13543 protein</fullName>
    </submittedName>
</protein>
<comment type="caution">
    <text evidence="4">The sequence shown here is derived from an EMBL/GenBank/DDBJ whole genome shotgun (WGS) entry which is preliminary data.</text>
</comment>
<feature type="domain" description="CUB" evidence="3">
    <location>
        <begin position="67"/>
        <end position="212"/>
    </location>
</feature>
<evidence type="ECO:0000256" key="2">
    <source>
        <dbReference type="ARBA" id="ARBA00023157"/>
    </source>
</evidence>
<dbReference type="PANTHER" id="PTHR24251">
    <property type="entry name" value="OVOCHYMASE-RELATED"/>
    <property type="match status" value="1"/>
</dbReference>
<evidence type="ECO:0000313" key="4">
    <source>
        <dbReference type="EMBL" id="CAL5230086.1"/>
    </source>
</evidence>